<sequence>MYVSNLLTYSLGYNTFQISISWCKIRTMILEVFCLCSLFSICFLSFDQYLSTNVRFSWRKISTRKLAHHLTCCNICFAMLHSITFLIFTEVQSSLGCTVYNPTMQRYYSFACYPIIASLLSMTITLAFSLPAYHNVRRITRLQLLVIRRRLALQMTAMTLARVLVLIVCGLPFICSLLWKLNINTPEDNYLGLTIFSLISSILDSVFYANFAINFYVFLMVSSRFCRQVKNIILKKCWALVKTRRHETPSYIHRNQIFFEPIQPSGSVYELT</sequence>
<feature type="transmembrane region" description="Helical" evidence="8">
    <location>
        <begin position="191"/>
        <end position="219"/>
    </location>
</feature>
<dbReference type="InterPro" id="IPR017452">
    <property type="entry name" value="GPCR_Rhodpsn_7TM"/>
</dbReference>
<evidence type="ECO:0000256" key="1">
    <source>
        <dbReference type="ARBA" id="ARBA00004141"/>
    </source>
</evidence>
<dbReference type="PANTHER" id="PTHR24243:SF230">
    <property type="entry name" value="G-PROTEIN COUPLED RECEPTORS FAMILY 1 PROFILE DOMAIN-CONTAINING PROTEIN"/>
    <property type="match status" value="1"/>
</dbReference>
<dbReference type="Gene3D" id="1.20.1070.10">
    <property type="entry name" value="Rhodopsin 7-helix transmembrane proteins"/>
    <property type="match status" value="1"/>
</dbReference>
<feature type="transmembrane region" description="Helical" evidence="8">
    <location>
        <begin position="108"/>
        <end position="130"/>
    </location>
</feature>
<evidence type="ECO:0000256" key="6">
    <source>
        <dbReference type="ARBA" id="ARBA00023170"/>
    </source>
</evidence>
<evidence type="ECO:0000256" key="3">
    <source>
        <dbReference type="ARBA" id="ARBA00022989"/>
    </source>
</evidence>
<dbReference type="Pfam" id="PF00001">
    <property type="entry name" value="7tm_1"/>
    <property type="match status" value="1"/>
</dbReference>
<feature type="transmembrane region" description="Helical" evidence="8">
    <location>
        <begin position="28"/>
        <end position="46"/>
    </location>
</feature>
<name>A0A816Y8X6_9BILA</name>
<gene>
    <name evidence="10" type="ORF">WKI299_LOCUS31326</name>
</gene>
<keyword evidence="4" id="KW-0297">G-protein coupled receptor</keyword>
<comment type="subcellular location">
    <subcellularLocation>
        <location evidence="1">Membrane</location>
        <topology evidence="1">Multi-pass membrane protein</topology>
    </subcellularLocation>
</comment>
<organism evidence="10 11">
    <name type="scientific">Rotaria magnacalcarata</name>
    <dbReference type="NCBI Taxonomy" id="392030"/>
    <lineage>
        <taxon>Eukaryota</taxon>
        <taxon>Metazoa</taxon>
        <taxon>Spiralia</taxon>
        <taxon>Gnathifera</taxon>
        <taxon>Rotifera</taxon>
        <taxon>Eurotatoria</taxon>
        <taxon>Bdelloidea</taxon>
        <taxon>Philodinida</taxon>
        <taxon>Philodinidae</taxon>
        <taxon>Rotaria</taxon>
    </lineage>
</organism>
<keyword evidence="5 8" id="KW-0472">Membrane</keyword>
<evidence type="ECO:0000256" key="8">
    <source>
        <dbReference type="SAM" id="Phobius"/>
    </source>
</evidence>
<evidence type="ECO:0000313" key="10">
    <source>
        <dbReference type="EMBL" id="CAF2156110.1"/>
    </source>
</evidence>
<dbReference type="EMBL" id="CAJNRF010014280">
    <property type="protein sequence ID" value="CAF2156110.1"/>
    <property type="molecule type" value="Genomic_DNA"/>
</dbReference>
<dbReference type="InterPro" id="IPR000276">
    <property type="entry name" value="GPCR_Rhodpsn"/>
</dbReference>
<dbReference type="GO" id="GO:0005886">
    <property type="term" value="C:plasma membrane"/>
    <property type="evidence" value="ECO:0007669"/>
    <property type="project" value="TreeGrafter"/>
</dbReference>
<dbReference type="PANTHER" id="PTHR24243">
    <property type="entry name" value="G-PROTEIN COUPLED RECEPTOR"/>
    <property type="match status" value="1"/>
</dbReference>
<dbReference type="SUPFAM" id="SSF81321">
    <property type="entry name" value="Family A G protein-coupled receptor-like"/>
    <property type="match status" value="1"/>
</dbReference>
<protein>
    <recommendedName>
        <fullName evidence="9">G-protein coupled receptors family 1 profile domain-containing protein</fullName>
    </recommendedName>
</protein>
<evidence type="ECO:0000256" key="2">
    <source>
        <dbReference type="ARBA" id="ARBA00022692"/>
    </source>
</evidence>
<keyword evidence="3 8" id="KW-1133">Transmembrane helix</keyword>
<evidence type="ECO:0000256" key="7">
    <source>
        <dbReference type="ARBA" id="ARBA00023224"/>
    </source>
</evidence>
<feature type="transmembrane region" description="Helical" evidence="8">
    <location>
        <begin position="66"/>
        <end position="88"/>
    </location>
</feature>
<keyword evidence="7" id="KW-0807">Transducer</keyword>
<keyword evidence="2 8" id="KW-0812">Transmembrane</keyword>
<evidence type="ECO:0000313" key="11">
    <source>
        <dbReference type="Proteomes" id="UP000663856"/>
    </source>
</evidence>
<evidence type="ECO:0000256" key="5">
    <source>
        <dbReference type="ARBA" id="ARBA00023136"/>
    </source>
</evidence>
<comment type="caution">
    <text evidence="10">The sequence shown here is derived from an EMBL/GenBank/DDBJ whole genome shotgun (WGS) entry which is preliminary data.</text>
</comment>
<evidence type="ECO:0000259" key="9">
    <source>
        <dbReference type="PROSITE" id="PS50262"/>
    </source>
</evidence>
<feature type="transmembrane region" description="Helical" evidence="8">
    <location>
        <begin position="151"/>
        <end position="179"/>
    </location>
</feature>
<keyword evidence="6" id="KW-0675">Receptor</keyword>
<feature type="domain" description="G-protein coupled receptors family 1 profile" evidence="9">
    <location>
        <begin position="1"/>
        <end position="218"/>
    </location>
</feature>
<reference evidence="10" key="1">
    <citation type="submission" date="2021-02" db="EMBL/GenBank/DDBJ databases">
        <authorList>
            <person name="Nowell W R."/>
        </authorList>
    </citation>
    <scope>NUCLEOTIDE SEQUENCE</scope>
</reference>
<dbReference type="AlphaFoldDB" id="A0A816Y8X6"/>
<proteinExistence type="predicted"/>
<evidence type="ECO:0000256" key="4">
    <source>
        <dbReference type="ARBA" id="ARBA00023040"/>
    </source>
</evidence>
<dbReference type="Proteomes" id="UP000663856">
    <property type="component" value="Unassembled WGS sequence"/>
</dbReference>
<dbReference type="PROSITE" id="PS50262">
    <property type="entry name" value="G_PROTEIN_RECEP_F1_2"/>
    <property type="match status" value="1"/>
</dbReference>
<accession>A0A816Y8X6</accession>
<dbReference type="GO" id="GO:0004930">
    <property type="term" value="F:G protein-coupled receptor activity"/>
    <property type="evidence" value="ECO:0007669"/>
    <property type="project" value="UniProtKB-KW"/>
</dbReference>